<proteinExistence type="predicted"/>
<reference evidence="1 2" key="1">
    <citation type="journal article" date="2019" name="Nat. Ecol. Evol.">
        <title>Megaphylogeny resolves global patterns of mushroom evolution.</title>
        <authorList>
            <person name="Varga T."/>
            <person name="Krizsan K."/>
            <person name="Foldi C."/>
            <person name="Dima B."/>
            <person name="Sanchez-Garcia M."/>
            <person name="Sanchez-Ramirez S."/>
            <person name="Szollosi G.J."/>
            <person name="Szarkandi J.G."/>
            <person name="Papp V."/>
            <person name="Albert L."/>
            <person name="Andreopoulos W."/>
            <person name="Angelini C."/>
            <person name="Antonin V."/>
            <person name="Barry K.W."/>
            <person name="Bougher N.L."/>
            <person name="Buchanan P."/>
            <person name="Buyck B."/>
            <person name="Bense V."/>
            <person name="Catcheside P."/>
            <person name="Chovatia M."/>
            <person name="Cooper J."/>
            <person name="Damon W."/>
            <person name="Desjardin D."/>
            <person name="Finy P."/>
            <person name="Geml J."/>
            <person name="Haridas S."/>
            <person name="Hughes K."/>
            <person name="Justo A."/>
            <person name="Karasinski D."/>
            <person name="Kautmanova I."/>
            <person name="Kiss B."/>
            <person name="Kocsube S."/>
            <person name="Kotiranta H."/>
            <person name="LaButti K.M."/>
            <person name="Lechner B.E."/>
            <person name="Liimatainen K."/>
            <person name="Lipzen A."/>
            <person name="Lukacs Z."/>
            <person name="Mihaltcheva S."/>
            <person name="Morgado L.N."/>
            <person name="Niskanen T."/>
            <person name="Noordeloos M.E."/>
            <person name="Ohm R.A."/>
            <person name="Ortiz-Santana B."/>
            <person name="Ovrebo C."/>
            <person name="Racz N."/>
            <person name="Riley R."/>
            <person name="Savchenko A."/>
            <person name="Shiryaev A."/>
            <person name="Soop K."/>
            <person name="Spirin V."/>
            <person name="Szebenyi C."/>
            <person name="Tomsovsky M."/>
            <person name="Tulloss R.E."/>
            <person name="Uehling J."/>
            <person name="Grigoriev I.V."/>
            <person name="Vagvolgyi C."/>
            <person name="Papp T."/>
            <person name="Martin F.M."/>
            <person name="Miettinen O."/>
            <person name="Hibbett D.S."/>
            <person name="Nagy L.G."/>
        </authorList>
    </citation>
    <scope>NUCLEOTIDE SEQUENCE [LARGE SCALE GENOMIC DNA]</scope>
    <source>
        <strain evidence="1 2">CBS 309.79</strain>
    </source>
</reference>
<keyword evidence="2" id="KW-1185">Reference proteome</keyword>
<dbReference type="AlphaFoldDB" id="A0A5C3QYN0"/>
<gene>
    <name evidence="1" type="ORF">BDV98DRAFT_10642</name>
</gene>
<organism evidence="1 2">
    <name type="scientific">Pterulicium gracile</name>
    <dbReference type="NCBI Taxonomy" id="1884261"/>
    <lineage>
        <taxon>Eukaryota</taxon>
        <taxon>Fungi</taxon>
        <taxon>Dikarya</taxon>
        <taxon>Basidiomycota</taxon>
        <taxon>Agaricomycotina</taxon>
        <taxon>Agaricomycetes</taxon>
        <taxon>Agaricomycetidae</taxon>
        <taxon>Agaricales</taxon>
        <taxon>Pleurotineae</taxon>
        <taxon>Pterulaceae</taxon>
        <taxon>Pterulicium</taxon>
    </lineage>
</organism>
<evidence type="ECO:0000313" key="2">
    <source>
        <dbReference type="Proteomes" id="UP000305067"/>
    </source>
</evidence>
<evidence type="ECO:0000313" key="1">
    <source>
        <dbReference type="EMBL" id="TFL07115.1"/>
    </source>
</evidence>
<name>A0A5C3QYN0_9AGAR</name>
<protein>
    <submittedName>
        <fullName evidence="1">Uncharacterized protein</fullName>
    </submittedName>
</protein>
<dbReference type="Proteomes" id="UP000305067">
    <property type="component" value="Unassembled WGS sequence"/>
</dbReference>
<dbReference type="EMBL" id="ML178814">
    <property type="protein sequence ID" value="TFL07115.1"/>
    <property type="molecule type" value="Genomic_DNA"/>
</dbReference>
<sequence>MGVNSLFLECAMKSRYERFAVSLNFSVVLPVKTGRRLMDANVAIFVRKLKILNSNSFSELHIDKLLKSDPTGYTPGKPEESQTLLRTLASANVYGNKFKEDMEAALYRENVRNYAEAAFLALSMLPAVLDVDITVHQSPDSLRILSQMLSTDLRFRIERLHIVTRTDTFVDLLKKFPIGFPVLTSLRNLTLQVYTNINHAPPHFSSLNSITAGLPKLQSLTLVRPTGVKGDEINGFIAFVRSFAEVESGSHLEHLHVCTSRFPRPWTACIHRHCWRLYICWSQSTSIHCGCFGLVSTL</sequence>
<accession>A0A5C3QYN0</accession>